<reference evidence="1 2" key="1">
    <citation type="submission" date="2016-12" db="EMBL/GenBank/DDBJ databases">
        <authorList>
            <person name="Song W.-J."/>
            <person name="Kurnit D.M."/>
        </authorList>
    </citation>
    <scope>NUCLEOTIDE SEQUENCE [LARGE SCALE GENOMIC DNA]</scope>
    <source>
        <strain evidence="1 2">175</strain>
    </source>
</reference>
<keyword evidence="2" id="KW-1185">Reference proteome</keyword>
<accession>A0A1Y6DEE2</accession>
<sequence>MNVLITELIRSSTGYFHQTAGVVIGFFNDPEQAHLCANKITVTVGKMAEVCGSQLSVPL</sequence>
<proteinExistence type="predicted"/>
<evidence type="ECO:0000313" key="1">
    <source>
        <dbReference type="EMBL" id="SMF97805.1"/>
    </source>
</evidence>
<protein>
    <submittedName>
        <fullName evidence="1">Uncharacterized protein</fullName>
    </submittedName>
</protein>
<dbReference type="AlphaFoldDB" id="A0A1Y6DEE2"/>
<name>A0A1Y6DEE2_9GAMM</name>
<dbReference type="RefSeq" id="WP_085216820.1">
    <property type="nucleotide sequence ID" value="NZ_FXAM01000004.1"/>
</dbReference>
<dbReference type="Proteomes" id="UP000192923">
    <property type="component" value="Unassembled WGS sequence"/>
</dbReference>
<organism evidence="1 2">
    <name type="scientific">Methylomagnum ishizawai</name>
    <dbReference type="NCBI Taxonomy" id="1760988"/>
    <lineage>
        <taxon>Bacteria</taxon>
        <taxon>Pseudomonadati</taxon>
        <taxon>Pseudomonadota</taxon>
        <taxon>Gammaproteobacteria</taxon>
        <taxon>Methylococcales</taxon>
        <taxon>Methylococcaceae</taxon>
        <taxon>Methylomagnum</taxon>
    </lineage>
</organism>
<dbReference type="EMBL" id="FXAM01000004">
    <property type="protein sequence ID" value="SMF97805.1"/>
    <property type="molecule type" value="Genomic_DNA"/>
</dbReference>
<gene>
    <name evidence="1" type="ORF">SAMN02949497_0072</name>
</gene>
<evidence type="ECO:0000313" key="2">
    <source>
        <dbReference type="Proteomes" id="UP000192923"/>
    </source>
</evidence>
<dbReference type="OrthoDB" id="5574174at2"/>